<organism evidence="1 2">
    <name type="scientific">Cylindrodendrum hubeiense</name>
    <dbReference type="NCBI Taxonomy" id="595255"/>
    <lineage>
        <taxon>Eukaryota</taxon>
        <taxon>Fungi</taxon>
        <taxon>Dikarya</taxon>
        <taxon>Ascomycota</taxon>
        <taxon>Pezizomycotina</taxon>
        <taxon>Sordariomycetes</taxon>
        <taxon>Hypocreomycetidae</taxon>
        <taxon>Hypocreales</taxon>
        <taxon>Nectriaceae</taxon>
        <taxon>Cylindrodendrum</taxon>
    </lineage>
</organism>
<name>A0A9P5H8T9_9HYPO</name>
<evidence type="ECO:0000313" key="1">
    <source>
        <dbReference type="EMBL" id="KAF7552218.1"/>
    </source>
</evidence>
<evidence type="ECO:0000313" key="2">
    <source>
        <dbReference type="Proteomes" id="UP000722485"/>
    </source>
</evidence>
<dbReference type="EMBL" id="JAANBB010000064">
    <property type="protein sequence ID" value="KAF7552218.1"/>
    <property type="molecule type" value="Genomic_DNA"/>
</dbReference>
<reference evidence="1" key="1">
    <citation type="submission" date="2020-03" db="EMBL/GenBank/DDBJ databases">
        <title>Draft Genome Sequence of Cylindrodendrum hubeiense.</title>
        <authorList>
            <person name="Buettner E."/>
            <person name="Kellner H."/>
        </authorList>
    </citation>
    <scope>NUCLEOTIDE SEQUENCE</scope>
    <source>
        <strain evidence="1">IHI 201604</strain>
    </source>
</reference>
<protein>
    <submittedName>
        <fullName evidence="1">Uncharacterized protein</fullName>
    </submittedName>
</protein>
<dbReference type="Proteomes" id="UP000722485">
    <property type="component" value="Unassembled WGS sequence"/>
</dbReference>
<gene>
    <name evidence="1" type="ORF">G7Z17_g4465</name>
</gene>
<comment type="caution">
    <text evidence="1">The sequence shown here is derived from an EMBL/GenBank/DDBJ whole genome shotgun (WGS) entry which is preliminary data.</text>
</comment>
<accession>A0A9P5H8T9</accession>
<dbReference type="OrthoDB" id="3515175at2759"/>
<sequence length="739" mass="82897">MSWHYDYPLEYTCLSNMGPRSFLFYIVANIGPAGAHRPLAVALRQGDDVQYSLDFRVRRVVGDTMRLVRVLSEPANRIALEAKMELAAAWYRSSDHETHHLQRPEVPDVIQPQILAREDSPFCVPRPELPWSHVIREFPFISTCLILGLTDDPVNRTRPHDVQLQPLTTAFRDDRYEYGMVVLDISDLDDIGYGIVAFPIHYMAEAQMNQHGYYDLIEGVPLAREPDIVLTEYRPRLPLSAVQYTDEFPYQVYGPELADLKTVRLVDVGTLDYAIGTTISQTQDTNNSNSVAYTPPGLAKLQRQLLTQLLEIPGNLRSSDTLSQLLRLAYAGHAHINCVALENITYEAIAAAIESDELKNAYALSLCIDNISGDPKALVAALSQSMNLVQLCFLQHPDRETDDASAQLFKLICASSSKASDLSSSTTSEKKREDTTTEAQANWFQNRKITLTCAFSAPLREMPWLPYLKEEESMIPACAFPVTHMFVRRQLDFSEIPKFQPDYHFVGDALLSPERFAVGFLSYIRSIQTDRYLLSFALGPPTLEAYAAKSARLVVSPVPAESFCMAQNGGGKAVRSENDGTAQTEYNPNMRDVEAGSWVVLITVEEYVNPEESEAARREWKDPWGYPTHASFSRYAFFRARRRMPMSNFQREDETSAAALDALVGPASLEVVGGLQEFLHETAPHIDAAFVKRLLSEVEKDMARKTVEASGIDQLAVLGPDDARAVFRDFIQTSMVHSR</sequence>
<proteinExistence type="predicted"/>
<keyword evidence="2" id="KW-1185">Reference proteome</keyword>
<dbReference type="AlphaFoldDB" id="A0A9P5H8T9"/>